<keyword evidence="3" id="KW-1185">Reference proteome</keyword>
<organism evidence="2 3">
    <name type="scientific">Popillia japonica</name>
    <name type="common">Japanese beetle</name>
    <dbReference type="NCBI Taxonomy" id="7064"/>
    <lineage>
        <taxon>Eukaryota</taxon>
        <taxon>Metazoa</taxon>
        <taxon>Ecdysozoa</taxon>
        <taxon>Arthropoda</taxon>
        <taxon>Hexapoda</taxon>
        <taxon>Insecta</taxon>
        <taxon>Pterygota</taxon>
        <taxon>Neoptera</taxon>
        <taxon>Endopterygota</taxon>
        <taxon>Coleoptera</taxon>
        <taxon>Polyphaga</taxon>
        <taxon>Scarabaeiformia</taxon>
        <taxon>Scarabaeidae</taxon>
        <taxon>Rutelinae</taxon>
        <taxon>Popillia</taxon>
    </lineage>
</organism>
<dbReference type="SMART" id="SM01126">
    <property type="entry name" value="DDE_Tnp_IS1595"/>
    <property type="match status" value="1"/>
</dbReference>
<gene>
    <name evidence="2" type="ORF">QE152_g3437</name>
</gene>
<proteinExistence type="predicted"/>
<protein>
    <submittedName>
        <fullName evidence="2">ISXO2-like transposase domain</fullName>
    </submittedName>
</protein>
<dbReference type="AlphaFoldDB" id="A0AAW1N0D5"/>
<name>A0AAW1N0D5_POPJA</name>
<dbReference type="InterPro" id="IPR053164">
    <property type="entry name" value="IS1016-like_transposase"/>
</dbReference>
<dbReference type="Pfam" id="PF12762">
    <property type="entry name" value="DDE_Tnp_IS1595"/>
    <property type="match status" value="1"/>
</dbReference>
<reference evidence="2 3" key="1">
    <citation type="journal article" date="2024" name="BMC Genomics">
        <title>De novo assembly and annotation of Popillia japonica's genome with initial clues to its potential as an invasive pest.</title>
        <authorList>
            <person name="Cucini C."/>
            <person name="Boschi S."/>
            <person name="Funari R."/>
            <person name="Cardaioli E."/>
            <person name="Iannotti N."/>
            <person name="Marturano G."/>
            <person name="Paoli F."/>
            <person name="Bruttini M."/>
            <person name="Carapelli A."/>
            <person name="Frati F."/>
            <person name="Nardi F."/>
        </authorList>
    </citation>
    <scope>NUCLEOTIDE SEQUENCE [LARGE SCALE GENOMIC DNA]</scope>
    <source>
        <strain evidence="2">DMR45628</strain>
    </source>
</reference>
<comment type="caution">
    <text evidence="2">The sequence shown here is derived from an EMBL/GenBank/DDBJ whole genome shotgun (WGS) entry which is preliminary data.</text>
</comment>
<dbReference type="Proteomes" id="UP001458880">
    <property type="component" value="Unassembled WGS sequence"/>
</dbReference>
<feature type="domain" description="ISXO2-like transposase" evidence="1">
    <location>
        <begin position="153"/>
        <end position="276"/>
    </location>
</feature>
<accession>A0AAW1N0D5</accession>
<dbReference type="InterPro" id="IPR024445">
    <property type="entry name" value="Tnp_ISXO2-like"/>
</dbReference>
<dbReference type="PANTHER" id="PTHR47163">
    <property type="entry name" value="DDE_TNP_IS1595 DOMAIN-CONTAINING PROTEIN"/>
    <property type="match status" value="1"/>
</dbReference>
<dbReference type="EMBL" id="JASPKY010000014">
    <property type="protein sequence ID" value="KAK9753318.1"/>
    <property type="molecule type" value="Genomic_DNA"/>
</dbReference>
<sequence>MASSSVALTTAITTFLEIVKISENIDELPQYLQRWGLIPTEGVYKCPTCGNSLKLQRAQDSIDGWSWRCCHKVSLRKQARRVCGTRVAFRTGTVFARSKLSLLQILGFINLWVRCLPQTFVCEELKLSQKTAIEWASFCRKVCLEYFMCRPTKLGGPGTVVEIDESKFGRRKYHKGHRIEGQCVFGGFERGTGRVFMQWIEPGTTIISNCWKAYDVLHHEGYEHLKVNHSITFKDPETVAHTNSIQSSWRAAQPSTSGCIKGHEPGNLARYMFLERCGILQLDRTLEFFRMAGELYNPVAPREDLDEEWSDDGEDEDVIE</sequence>
<dbReference type="PANTHER" id="PTHR47163:SF2">
    <property type="entry name" value="SI:DKEY-17M8.2"/>
    <property type="match status" value="1"/>
</dbReference>
<evidence type="ECO:0000259" key="1">
    <source>
        <dbReference type="SMART" id="SM01126"/>
    </source>
</evidence>
<evidence type="ECO:0000313" key="3">
    <source>
        <dbReference type="Proteomes" id="UP001458880"/>
    </source>
</evidence>
<evidence type="ECO:0000313" key="2">
    <source>
        <dbReference type="EMBL" id="KAK9753318.1"/>
    </source>
</evidence>